<dbReference type="GO" id="GO:0000139">
    <property type="term" value="C:Golgi membrane"/>
    <property type="evidence" value="ECO:0007669"/>
    <property type="project" value="TreeGrafter"/>
</dbReference>
<organism evidence="5">
    <name type="scientific">Soboliphyme baturini</name>
    <dbReference type="NCBI Taxonomy" id="241478"/>
    <lineage>
        <taxon>Eukaryota</taxon>
        <taxon>Metazoa</taxon>
        <taxon>Ecdysozoa</taxon>
        <taxon>Nematoda</taxon>
        <taxon>Enoplea</taxon>
        <taxon>Dorylaimia</taxon>
        <taxon>Dioctophymatida</taxon>
        <taxon>Dioctophymatoidea</taxon>
        <taxon>Soboliphymatidae</taxon>
        <taxon>Soboliphyme</taxon>
    </lineage>
</organism>
<dbReference type="Gene3D" id="3.40.30.10">
    <property type="entry name" value="Glutaredoxin"/>
    <property type="match status" value="1"/>
</dbReference>
<dbReference type="SUPFAM" id="SSF52833">
    <property type="entry name" value="Thioredoxin-like"/>
    <property type="match status" value="1"/>
</dbReference>
<evidence type="ECO:0000259" key="2">
    <source>
        <dbReference type="Pfam" id="PF00085"/>
    </source>
</evidence>
<reference evidence="5" key="1">
    <citation type="submission" date="2016-06" db="UniProtKB">
        <authorList>
            <consortium name="WormBaseParasite"/>
        </authorList>
    </citation>
    <scope>IDENTIFICATION</scope>
</reference>
<dbReference type="GO" id="GO:0005615">
    <property type="term" value="C:extracellular space"/>
    <property type="evidence" value="ECO:0007669"/>
    <property type="project" value="TreeGrafter"/>
</dbReference>
<name>A0A183JA19_9BILA</name>
<proteinExistence type="predicted"/>
<accession>A0A183JA19</accession>
<dbReference type="InterPro" id="IPR039798">
    <property type="entry name" value="Sulfhydryl_oxidase"/>
</dbReference>
<dbReference type="EMBL" id="UZAM01018588">
    <property type="protein sequence ID" value="VDP51201.1"/>
    <property type="molecule type" value="Genomic_DNA"/>
</dbReference>
<reference evidence="3 4" key="2">
    <citation type="submission" date="2018-11" db="EMBL/GenBank/DDBJ databases">
        <authorList>
            <consortium name="Pathogen Informatics"/>
        </authorList>
    </citation>
    <scope>NUCLEOTIDE SEQUENCE [LARGE SCALE GENOMIC DNA]</scope>
</reference>
<dbReference type="InterPro" id="IPR036249">
    <property type="entry name" value="Thioredoxin-like_sf"/>
</dbReference>
<dbReference type="GO" id="GO:0016971">
    <property type="term" value="F:flavin-dependent sulfhydryl oxidase activity"/>
    <property type="evidence" value="ECO:0007669"/>
    <property type="project" value="InterPro"/>
</dbReference>
<feature type="chain" id="PRO_5043140468" evidence="1">
    <location>
        <begin position="19"/>
        <end position="85"/>
    </location>
</feature>
<dbReference type="GO" id="GO:0003756">
    <property type="term" value="F:protein disulfide isomerase activity"/>
    <property type="evidence" value="ECO:0007669"/>
    <property type="project" value="TreeGrafter"/>
</dbReference>
<evidence type="ECO:0000256" key="1">
    <source>
        <dbReference type="SAM" id="SignalP"/>
    </source>
</evidence>
<dbReference type="PANTHER" id="PTHR22897:SF26">
    <property type="entry name" value="SULFHYDRYL OXIDASE"/>
    <property type="match status" value="1"/>
</dbReference>
<feature type="domain" description="Thioredoxin" evidence="2">
    <location>
        <begin position="35"/>
        <end position="81"/>
    </location>
</feature>
<dbReference type="Proteomes" id="UP000270296">
    <property type="component" value="Unassembled WGS sequence"/>
</dbReference>
<evidence type="ECO:0000313" key="5">
    <source>
        <dbReference type="WBParaSite" id="SBAD_0001312701-mRNA-1"/>
    </source>
</evidence>
<dbReference type="InterPro" id="IPR017937">
    <property type="entry name" value="Thioredoxin_CS"/>
</dbReference>
<dbReference type="Pfam" id="PF00085">
    <property type="entry name" value="Thioredoxin"/>
    <property type="match status" value="1"/>
</dbReference>
<dbReference type="PANTHER" id="PTHR22897">
    <property type="entry name" value="QUIESCIN Q6-RELATED SULFHYDRYL OXIDASE"/>
    <property type="match status" value="1"/>
</dbReference>
<gene>
    <name evidence="3" type="ORF">SBAD_LOCUS12717</name>
</gene>
<protein>
    <submittedName>
        <fullName evidence="5">Thioredoxin domain-containing protein</fullName>
    </submittedName>
</protein>
<keyword evidence="1" id="KW-0732">Signal</keyword>
<dbReference type="InterPro" id="IPR013766">
    <property type="entry name" value="Thioredoxin_domain"/>
</dbReference>
<dbReference type="PROSITE" id="PS00194">
    <property type="entry name" value="THIOREDOXIN_1"/>
    <property type="match status" value="1"/>
</dbReference>
<keyword evidence="4" id="KW-1185">Reference proteome</keyword>
<dbReference type="OrthoDB" id="59470at2759"/>
<dbReference type="AlphaFoldDB" id="A0A183JA19"/>
<feature type="signal peptide" evidence="1">
    <location>
        <begin position="1"/>
        <end position="18"/>
    </location>
</feature>
<dbReference type="GO" id="GO:0006457">
    <property type="term" value="P:protein folding"/>
    <property type="evidence" value="ECO:0007669"/>
    <property type="project" value="TreeGrafter"/>
</dbReference>
<dbReference type="WBParaSite" id="SBAD_0001312701-mRNA-1">
    <property type="protein sequence ID" value="SBAD_0001312701-mRNA-1"/>
    <property type="gene ID" value="SBAD_0001312701"/>
</dbReference>
<evidence type="ECO:0000313" key="4">
    <source>
        <dbReference type="Proteomes" id="UP000270296"/>
    </source>
</evidence>
<evidence type="ECO:0000313" key="3">
    <source>
        <dbReference type="EMBL" id="VDP51201.1"/>
    </source>
</evidence>
<sequence>MHFIAALLFFGLLDLCLLSDDDEFADDLFDADGYVIRLNYRNFDELMYNRSNAFIVLFYASYCGHCMRFAPNYQALARDLAGMNG</sequence>